<dbReference type="AlphaFoldDB" id="A0A097KM91"/>
<evidence type="ECO:0000313" key="9">
    <source>
        <dbReference type="EMBL" id="AIT94298.1"/>
    </source>
</evidence>
<dbReference type="Gene3D" id="1.10.3720.10">
    <property type="entry name" value="MetI-like"/>
    <property type="match status" value="1"/>
</dbReference>
<comment type="caution">
    <text evidence="7">Lacks conserved residue(s) required for the propagation of feature annotation.</text>
</comment>
<evidence type="ECO:0000259" key="8">
    <source>
        <dbReference type="PROSITE" id="PS50928"/>
    </source>
</evidence>
<reference evidence="9" key="1">
    <citation type="journal article" date="2014" name="BMC Evol. Biol.">
        <title>Chloroplast phylogenomic analysis resolves deep-level relationships within the green algal class Trebouxiophyceae.</title>
        <authorList>
            <person name="Lemieux C."/>
            <person name="Otis C."/>
            <person name="Turmel M."/>
        </authorList>
    </citation>
    <scope>NUCLEOTIDE SEQUENCE</scope>
</reference>
<sequence length="270" mass="30269">MVNASTSWKWMFILWYLIFIFIFPILSLLKGVQKVSFFKFFEIAFQPIAVSAYATTFSSAFFACLCNTVFGLLLAWVLVRYQFPGKRFIDSAIDLPFSIPTSVAGLTLATVYGPSGWVGQFLDKFGIQIVFTWFGVVLAMIFVSFPFMVRTLQPVLEEIEKESEEAAFSLGASPWQVFWTIVFPSIVPALLTGMTLAFSRAIGEYGSVVVVSANIPFQDLIASVLIFQKLEQYDTIGAAIIGTVILFFSLFLLLGINGFQSWHKRQQKPT</sequence>
<gene>
    <name evidence="9" type="primary">cysT</name>
</gene>
<name>A0A097KM91_9CHLO</name>
<comment type="function">
    <text evidence="7">Part of the ABC transporter complex (TC 3.A.1.6.1) involved in sulfate/thiosulfate import.</text>
</comment>
<protein>
    <recommendedName>
        <fullName evidence="7">Sulfate transport system permease protein CysT</fullName>
    </recommendedName>
</protein>
<comment type="similarity">
    <text evidence="7">Belongs to the binding-protein-dependent transport system permease family. CysTW subfamily.</text>
</comment>
<dbReference type="PANTHER" id="PTHR30406:SF8">
    <property type="entry name" value="SULFATE TRANSPORT SYSTEM PERMEASE PROTEIN CYST"/>
    <property type="match status" value="1"/>
</dbReference>
<keyword evidence="2 7" id="KW-0813">Transport</keyword>
<evidence type="ECO:0000256" key="6">
    <source>
        <dbReference type="ARBA" id="ARBA00023136"/>
    </source>
</evidence>
<feature type="transmembrane region" description="Helical" evidence="7">
    <location>
        <begin position="205"/>
        <end position="227"/>
    </location>
</feature>
<dbReference type="CDD" id="cd06261">
    <property type="entry name" value="TM_PBP2"/>
    <property type="match status" value="1"/>
</dbReference>
<evidence type="ECO:0000256" key="1">
    <source>
        <dbReference type="ARBA" id="ARBA00004446"/>
    </source>
</evidence>
<dbReference type="GO" id="GO:0005886">
    <property type="term" value="C:plasma membrane"/>
    <property type="evidence" value="ECO:0007669"/>
    <property type="project" value="InterPro"/>
</dbReference>
<dbReference type="InterPro" id="IPR011865">
    <property type="entry name" value="CysT_permease"/>
</dbReference>
<dbReference type="FunFam" id="1.10.3720.10:FF:000004">
    <property type="entry name" value="Sulfate transport system permease protein CysT"/>
    <property type="match status" value="1"/>
</dbReference>
<dbReference type="InterPro" id="IPR005667">
    <property type="entry name" value="Sulph_transpt2"/>
</dbReference>
<evidence type="ECO:0000256" key="7">
    <source>
        <dbReference type="RuleBase" id="RU366001"/>
    </source>
</evidence>
<dbReference type="SUPFAM" id="SSF161098">
    <property type="entry name" value="MetI-like"/>
    <property type="match status" value="1"/>
</dbReference>
<accession>A0A097KM91</accession>
<feature type="transmembrane region" description="Helical" evidence="7">
    <location>
        <begin position="60"/>
        <end position="79"/>
    </location>
</feature>
<keyword evidence="3 7" id="KW-0812">Transmembrane</keyword>
<dbReference type="NCBIfam" id="TIGR00969">
    <property type="entry name" value="3a0106s02"/>
    <property type="match status" value="1"/>
</dbReference>
<feature type="transmembrane region" description="Helical" evidence="7">
    <location>
        <begin position="12"/>
        <end position="29"/>
    </location>
</feature>
<feature type="domain" description="ABC transmembrane type-1" evidence="8">
    <location>
        <begin position="53"/>
        <end position="257"/>
    </location>
</feature>
<dbReference type="InterPro" id="IPR035906">
    <property type="entry name" value="MetI-like_sf"/>
</dbReference>
<proteinExistence type="inferred from homology"/>
<evidence type="ECO:0000256" key="2">
    <source>
        <dbReference type="ARBA" id="ARBA00022448"/>
    </source>
</evidence>
<keyword evidence="4 7" id="KW-1133">Transmembrane helix</keyword>
<keyword evidence="7 9" id="KW-0934">Plastid</keyword>
<dbReference type="GO" id="GO:0015419">
    <property type="term" value="F:ABC-type sulfate transporter activity"/>
    <property type="evidence" value="ECO:0007669"/>
    <property type="project" value="UniProtKB-UniRule"/>
</dbReference>
<keyword evidence="9" id="KW-0150">Chloroplast</keyword>
<dbReference type="GO" id="GO:0031969">
    <property type="term" value="C:chloroplast membrane"/>
    <property type="evidence" value="ECO:0007669"/>
    <property type="project" value="UniProtKB-SubCell"/>
</dbReference>
<keyword evidence="6 7" id="KW-0472">Membrane</keyword>
<evidence type="ECO:0000256" key="4">
    <source>
        <dbReference type="ARBA" id="ARBA00022989"/>
    </source>
</evidence>
<feature type="transmembrane region" description="Helical" evidence="7">
    <location>
        <begin position="130"/>
        <end position="149"/>
    </location>
</feature>
<dbReference type="NCBIfam" id="TIGR02139">
    <property type="entry name" value="permease_CysT"/>
    <property type="match status" value="1"/>
</dbReference>
<evidence type="ECO:0000256" key="5">
    <source>
        <dbReference type="ARBA" id="ARBA00023032"/>
    </source>
</evidence>
<organism evidence="9">
    <name type="scientific">Xylochloris irregularis</name>
    <dbReference type="NCBI Taxonomy" id="480381"/>
    <lineage>
        <taxon>Eukaryota</taxon>
        <taxon>Viridiplantae</taxon>
        <taxon>Chlorophyta</taxon>
        <taxon>core chlorophytes</taxon>
        <taxon>Trebouxiophyceae</taxon>
        <taxon>Trebouxiophyceae incertae sedis</taxon>
        <taxon>Xylochloris</taxon>
    </lineage>
</organism>
<dbReference type="PROSITE" id="PS50928">
    <property type="entry name" value="ABC_TM1"/>
    <property type="match status" value="1"/>
</dbReference>
<dbReference type="EMBL" id="KM462872">
    <property type="protein sequence ID" value="AIT94298.1"/>
    <property type="molecule type" value="Genomic_DNA"/>
</dbReference>
<feature type="transmembrane region" description="Helical" evidence="7">
    <location>
        <begin position="177"/>
        <end position="198"/>
    </location>
</feature>
<dbReference type="PANTHER" id="PTHR30406">
    <property type="entry name" value="SULFATE TRANSPORT SYSTEM PERMEASE PROTEIN"/>
    <property type="match status" value="1"/>
</dbReference>
<evidence type="ECO:0000256" key="3">
    <source>
        <dbReference type="ARBA" id="ARBA00022692"/>
    </source>
</evidence>
<dbReference type="RefSeq" id="YP_009105583.1">
    <property type="nucleotide sequence ID" value="NC_025534.1"/>
</dbReference>
<keyword evidence="5 7" id="KW-0764">Sulfate transport</keyword>
<comment type="subcellular location">
    <subcellularLocation>
        <location evidence="1">Plastid membrane</location>
        <topology evidence="1">Multi-pass membrane protein</topology>
    </subcellularLocation>
    <subcellularLocation>
        <location evidence="7">Plastid</location>
        <location evidence="7">Chloroplast membrane</location>
        <topology evidence="7">Multi-pass membrane protein</topology>
    </subcellularLocation>
</comment>
<dbReference type="GeneID" id="22159538"/>
<dbReference type="InterPro" id="IPR000515">
    <property type="entry name" value="MetI-like"/>
</dbReference>
<dbReference type="Pfam" id="PF00528">
    <property type="entry name" value="BPD_transp_1"/>
    <property type="match status" value="1"/>
</dbReference>
<feature type="transmembrane region" description="Helical" evidence="7">
    <location>
        <begin position="239"/>
        <end position="259"/>
    </location>
</feature>
<geneLocation type="chloroplast" evidence="9"/>